<dbReference type="Proteomes" id="UP000232722">
    <property type="component" value="Unassembled WGS sequence"/>
</dbReference>
<sequence>MLKTLMNRFAKLCLSLNVRTIKLYGVQVYAYQVIVYEFKLQFSKIYTVRVELRFSIPKTWKDMKNSYETVIRFLKLERLLCKSSTTIKNFLWSRNSSNKNPQMMTRMLHIPKPKRRT</sequence>
<evidence type="ECO:0000313" key="2">
    <source>
        <dbReference type="Proteomes" id="UP000232722"/>
    </source>
</evidence>
<reference evidence="1 2" key="1">
    <citation type="submission" date="2016-04" db="EMBL/GenBank/DDBJ databases">
        <title>Genome analyses suggest a sexual origin of heterokaryosis in a supposedly ancient asexual fungus.</title>
        <authorList>
            <person name="Ropars J."/>
            <person name="Sedzielewska K."/>
            <person name="Noel J."/>
            <person name="Charron P."/>
            <person name="Farinelli L."/>
            <person name="Marton T."/>
            <person name="Kruger M."/>
            <person name="Pelin A."/>
            <person name="Brachmann A."/>
            <person name="Corradi N."/>
        </authorList>
    </citation>
    <scope>NUCLEOTIDE SEQUENCE [LARGE SCALE GENOMIC DNA]</scope>
    <source>
        <strain evidence="1 2">A5</strain>
    </source>
</reference>
<dbReference type="VEuPathDB" id="FungiDB:FUN_004101"/>
<dbReference type="AlphaFoldDB" id="A0A2N0PT07"/>
<dbReference type="EMBL" id="LLXJ01000415">
    <property type="protein sequence ID" value="PKC09980.1"/>
    <property type="molecule type" value="Genomic_DNA"/>
</dbReference>
<organism evidence="1 2">
    <name type="scientific">Rhizophagus irregularis</name>
    <dbReference type="NCBI Taxonomy" id="588596"/>
    <lineage>
        <taxon>Eukaryota</taxon>
        <taxon>Fungi</taxon>
        <taxon>Fungi incertae sedis</taxon>
        <taxon>Mucoromycota</taxon>
        <taxon>Glomeromycotina</taxon>
        <taxon>Glomeromycetes</taxon>
        <taxon>Glomerales</taxon>
        <taxon>Glomeraceae</taxon>
        <taxon>Rhizophagus</taxon>
    </lineage>
</organism>
<gene>
    <name evidence="1" type="ORF">RhiirA5_414936</name>
</gene>
<accession>A0A2N0PT07</accession>
<proteinExistence type="predicted"/>
<dbReference type="VEuPathDB" id="FungiDB:RhiirA1_472030"/>
<name>A0A2N0PT07_9GLOM</name>
<protein>
    <submittedName>
        <fullName evidence="1">Uncharacterized protein</fullName>
    </submittedName>
</protein>
<reference evidence="1 2" key="2">
    <citation type="submission" date="2017-09" db="EMBL/GenBank/DDBJ databases">
        <title>Extensive intraspecific genome diversity in a model arbuscular mycorrhizal fungus.</title>
        <authorList>
            <person name="Chen E.C."/>
            <person name="Morin E."/>
            <person name="Beaudet D."/>
            <person name="Noel J."/>
            <person name="Ndikumana S."/>
            <person name="Charron P."/>
            <person name="St-Onge C."/>
            <person name="Giorgi J."/>
            <person name="Grigoriev I.V."/>
            <person name="Roux C."/>
            <person name="Martin F.M."/>
            <person name="Corradi N."/>
        </authorList>
    </citation>
    <scope>NUCLEOTIDE SEQUENCE [LARGE SCALE GENOMIC DNA]</scope>
    <source>
        <strain evidence="1 2">A5</strain>
    </source>
</reference>
<dbReference type="VEuPathDB" id="FungiDB:RhiirFUN_013366"/>
<comment type="caution">
    <text evidence="1">The sequence shown here is derived from an EMBL/GenBank/DDBJ whole genome shotgun (WGS) entry which is preliminary data.</text>
</comment>
<evidence type="ECO:0000313" key="1">
    <source>
        <dbReference type="EMBL" id="PKC09980.1"/>
    </source>
</evidence>